<feature type="domain" description="Ketopantoate reductase N-terminal" evidence="1">
    <location>
        <begin position="3"/>
        <end position="85"/>
    </location>
</feature>
<dbReference type="OrthoDB" id="751203at2"/>
<dbReference type="Gene3D" id="3.40.50.720">
    <property type="entry name" value="NAD(P)-binding Rossmann-like Domain"/>
    <property type="match status" value="1"/>
</dbReference>
<organism evidence="2 3">
    <name type="scientific">Sphingobacterium wenxiniae</name>
    <dbReference type="NCBI Taxonomy" id="683125"/>
    <lineage>
        <taxon>Bacteria</taxon>
        <taxon>Pseudomonadati</taxon>
        <taxon>Bacteroidota</taxon>
        <taxon>Sphingobacteriia</taxon>
        <taxon>Sphingobacteriales</taxon>
        <taxon>Sphingobacteriaceae</taxon>
        <taxon>Sphingobacterium</taxon>
    </lineage>
</organism>
<name>A0A1I6SSL3_9SPHI</name>
<evidence type="ECO:0000313" key="3">
    <source>
        <dbReference type="Proteomes" id="UP000198785"/>
    </source>
</evidence>
<dbReference type="GO" id="GO:0005737">
    <property type="term" value="C:cytoplasm"/>
    <property type="evidence" value="ECO:0007669"/>
    <property type="project" value="TreeGrafter"/>
</dbReference>
<keyword evidence="3" id="KW-1185">Reference proteome</keyword>
<dbReference type="STRING" id="683125.SAMN05660206_10563"/>
<evidence type="ECO:0000313" key="2">
    <source>
        <dbReference type="EMBL" id="SFS79917.1"/>
    </source>
</evidence>
<dbReference type="InterPro" id="IPR013332">
    <property type="entry name" value="KPR_N"/>
</dbReference>
<dbReference type="InterPro" id="IPR036291">
    <property type="entry name" value="NAD(P)-bd_dom_sf"/>
</dbReference>
<dbReference type="EMBL" id="FOZZ01000005">
    <property type="protein sequence ID" value="SFS79917.1"/>
    <property type="molecule type" value="Genomic_DNA"/>
</dbReference>
<dbReference type="SUPFAM" id="SSF51735">
    <property type="entry name" value="NAD(P)-binding Rossmann-fold domains"/>
    <property type="match status" value="1"/>
</dbReference>
<dbReference type="InterPro" id="IPR051783">
    <property type="entry name" value="NAD(P)-dependent_oxidoreduct"/>
</dbReference>
<gene>
    <name evidence="2" type="ORF">SAMN05660206_10563</name>
</gene>
<dbReference type="AlphaFoldDB" id="A0A1I6SSL3"/>
<proteinExistence type="predicted"/>
<dbReference type="PANTHER" id="PTHR48079:SF6">
    <property type="entry name" value="NAD(P)-BINDING DOMAIN-CONTAINING PROTEIN-RELATED"/>
    <property type="match status" value="1"/>
</dbReference>
<evidence type="ECO:0000259" key="1">
    <source>
        <dbReference type="Pfam" id="PF02558"/>
    </source>
</evidence>
<dbReference type="Pfam" id="PF02558">
    <property type="entry name" value="ApbA"/>
    <property type="match status" value="1"/>
</dbReference>
<dbReference type="GO" id="GO:0004029">
    <property type="term" value="F:aldehyde dehydrogenase (NAD+) activity"/>
    <property type="evidence" value="ECO:0007669"/>
    <property type="project" value="TreeGrafter"/>
</dbReference>
<accession>A0A1I6SSL3</accession>
<reference evidence="2 3" key="1">
    <citation type="submission" date="2016-10" db="EMBL/GenBank/DDBJ databases">
        <authorList>
            <person name="de Groot N.N."/>
        </authorList>
    </citation>
    <scope>NUCLEOTIDE SEQUENCE [LARGE SCALE GENOMIC DNA]</scope>
    <source>
        <strain evidence="2 3">DSM 22789</strain>
    </source>
</reference>
<dbReference type="PANTHER" id="PTHR48079">
    <property type="entry name" value="PROTEIN YEEZ"/>
    <property type="match status" value="1"/>
</dbReference>
<dbReference type="RefSeq" id="WP_093365139.1">
    <property type="nucleotide sequence ID" value="NZ_FOZZ01000005.1"/>
</dbReference>
<sequence>MNILILGCGWIGEAFAAKLCAEGHRVYATTTKEEKYQRLKDAGIFAILCDFDQPVNPSDFPQEVDYVLNSVPAIRRLSAEQIQQRFARVVEVLGNTSYRKHIFLSSIGIYPDIDGVFDEESTILTDSNLALAEEYMRVLPHTIIYRLGGLFGENRVLAKYFENKICAIGQQLANFIHLRDVLEILDQGFKKLPVGEFYNIVTPEHPLKKEVVLSSAQKYGFALPVSFDKQADFQKTVSGRKVENALQYTFLYPSPLDF</sequence>
<protein>
    <submittedName>
        <fullName evidence="2">Nucleoside-diphosphate-sugar epimerase</fullName>
    </submittedName>
</protein>
<dbReference type="Proteomes" id="UP000198785">
    <property type="component" value="Unassembled WGS sequence"/>
</dbReference>